<sequence>MDGKQDTAIKDDNASPDASVAQHPTPPSSSFTAFKLKNYNELCVDENELPSSNIAELWQKPVNSFFATSKTPKGRRKVKPQHTPTARRNNLPPTKLTFDNMDNNENESPSNARRAGYRRSLSYPESGTGASLTSNYDTPSCSAKRLRLLDENSPYEDLVGTSCSKTSSRQTGGQLLEESSSSLTPVVKRLFLSKSQSDSILSSCNIKSALEKIEGNPNLIGDGTRFHQLPLKTGGKHPDLKEIDGQILADLISRKEGGESLNFRIIDCRYPYEYDGGHIKGAENLFTRNQVRYLIERKASLTPGTASSSPSKENENISREILIFHCEFSSHRAPTLCRFLRDADRLANVASYPFLYYPEIYVLYGGYKAFFHDFMSFCEPQTYITMDDPNYSEAFKKFKSESKLGT</sequence>
<evidence type="ECO:0000313" key="10">
    <source>
        <dbReference type="EMBL" id="CAL8122767.1"/>
    </source>
</evidence>
<dbReference type="SMART" id="SM00450">
    <property type="entry name" value="RHOD"/>
    <property type="match status" value="1"/>
</dbReference>
<evidence type="ECO:0000256" key="5">
    <source>
        <dbReference type="ARBA" id="ARBA00023306"/>
    </source>
</evidence>
<dbReference type="InterPro" id="IPR001763">
    <property type="entry name" value="Rhodanese-like_dom"/>
</dbReference>
<dbReference type="Gene3D" id="3.40.250.10">
    <property type="entry name" value="Rhodanese-like domain"/>
    <property type="match status" value="1"/>
</dbReference>
<reference evidence="10 11" key="1">
    <citation type="submission" date="2024-08" db="EMBL/GenBank/DDBJ databases">
        <authorList>
            <person name="Cucini C."/>
            <person name="Frati F."/>
        </authorList>
    </citation>
    <scope>NUCLEOTIDE SEQUENCE [LARGE SCALE GENOMIC DNA]</scope>
</reference>
<feature type="compositionally biased region" description="Basic and acidic residues" evidence="8">
    <location>
        <begin position="1"/>
        <end position="13"/>
    </location>
</feature>
<evidence type="ECO:0000256" key="1">
    <source>
        <dbReference type="ARBA" id="ARBA00011065"/>
    </source>
</evidence>
<dbReference type="Pfam" id="PF00581">
    <property type="entry name" value="Rhodanese"/>
    <property type="match status" value="1"/>
</dbReference>
<dbReference type="InterPro" id="IPR036873">
    <property type="entry name" value="Rhodanese-like_dom_sf"/>
</dbReference>
<feature type="compositionally biased region" description="Polar residues" evidence="8">
    <location>
        <begin position="100"/>
        <end position="111"/>
    </location>
</feature>
<protein>
    <recommendedName>
        <fullName evidence="7">M-phase inducer phosphatase</fullName>
        <ecNumber evidence="7">3.1.3.48</ecNumber>
    </recommendedName>
</protein>
<proteinExistence type="inferred from homology"/>
<dbReference type="PRINTS" id="PR00716">
    <property type="entry name" value="MPIPHPHTASE"/>
</dbReference>
<dbReference type="InterPro" id="IPR000751">
    <property type="entry name" value="MPI_Phosphatase"/>
</dbReference>
<keyword evidence="11" id="KW-1185">Reference proteome</keyword>
<feature type="region of interest" description="Disordered" evidence="8">
    <location>
        <begin position="66"/>
        <end position="139"/>
    </location>
</feature>
<comment type="caution">
    <text evidence="10">The sequence shown here is derived from an EMBL/GenBank/DDBJ whole genome shotgun (WGS) entry which is preliminary data.</text>
</comment>
<dbReference type="PROSITE" id="PS50206">
    <property type="entry name" value="RHODANESE_3"/>
    <property type="match status" value="1"/>
</dbReference>
<dbReference type="CDD" id="cd01530">
    <property type="entry name" value="Cdc25"/>
    <property type="match status" value="1"/>
</dbReference>
<evidence type="ECO:0000256" key="4">
    <source>
        <dbReference type="ARBA" id="ARBA00022912"/>
    </source>
</evidence>
<keyword evidence="7" id="KW-0498">Mitosis</keyword>
<comment type="similarity">
    <text evidence="1 7">Belongs to the MPI phosphatase family.</text>
</comment>
<evidence type="ECO:0000256" key="2">
    <source>
        <dbReference type="ARBA" id="ARBA00022618"/>
    </source>
</evidence>
<evidence type="ECO:0000256" key="8">
    <source>
        <dbReference type="SAM" id="MobiDB-lite"/>
    </source>
</evidence>
<keyword evidence="4 7" id="KW-0904">Protein phosphatase</keyword>
<feature type="compositionally biased region" description="Polar residues" evidence="8">
    <location>
        <begin position="161"/>
        <end position="173"/>
    </location>
</feature>
<evidence type="ECO:0000256" key="3">
    <source>
        <dbReference type="ARBA" id="ARBA00022801"/>
    </source>
</evidence>
<organism evidence="10 11">
    <name type="scientific">Orchesella dallaii</name>
    <dbReference type="NCBI Taxonomy" id="48710"/>
    <lineage>
        <taxon>Eukaryota</taxon>
        <taxon>Metazoa</taxon>
        <taxon>Ecdysozoa</taxon>
        <taxon>Arthropoda</taxon>
        <taxon>Hexapoda</taxon>
        <taxon>Collembola</taxon>
        <taxon>Entomobryomorpha</taxon>
        <taxon>Entomobryoidea</taxon>
        <taxon>Orchesellidae</taxon>
        <taxon>Orchesellinae</taxon>
        <taxon>Orchesella</taxon>
    </lineage>
</organism>
<keyword evidence="2 7" id="KW-0132">Cell division</keyword>
<dbReference type="PANTHER" id="PTHR10828">
    <property type="entry name" value="M-PHASE INDUCER PHOSPHATASE DUAL SPECIFICITY PHOSPHATASE CDC25"/>
    <property type="match status" value="1"/>
</dbReference>
<dbReference type="EMBL" id="CAXLJM020000068">
    <property type="protein sequence ID" value="CAL8122767.1"/>
    <property type="molecule type" value="Genomic_DNA"/>
</dbReference>
<evidence type="ECO:0000313" key="11">
    <source>
        <dbReference type="Proteomes" id="UP001642540"/>
    </source>
</evidence>
<evidence type="ECO:0000259" key="9">
    <source>
        <dbReference type="PROSITE" id="PS50206"/>
    </source>
</evidence>
<comment type="catalytic activity">
    <reaction evidence="6 7">
        <text>O-phospho-L-tyrosyl-[protein] + H2O = L-tyrosyl-[protein] + phosphate</text>
        <dbReference type="Rhea" id="RHEA:10684"/>
        <dbReference type="Rhea" id="RHEA-COMP:10136"/>
        <dbReference type="Rhea" id="RHEA-COMP:20101"/>
        <dbReference type="ChEBI" id="CHEBI:15377"/>
        <dbReference type="ChEBI" id="CHEBI:43474"/>
        <dbReference type="ChEBI" id="CHEBI:46858"/>
        <dbReference type="ChEBI" id="CHEBI:61978"/>
        <dbReference type="EC" id="3.1.3.48"/>
    </reaction>
</comment>
<keyword evidence="3 7" id="KW-0378">Hydrolase</keyword>
<evidence type="ECO:0000256" key="6">
    <source>
        <dbReference type="ARBA" id="ARBA00051722"/>
    </source>
</evidence>
<keyword evidence="5 7" id="KW-0131">Cell cycle</keyword>
<dbReference type="PANTHER" id="PTHR10828:SF17">
    <property type="entry name" value="PROTEIN-TYROSINE-PHOSPHATASE"/>
    <property type="match status" value="1"/>
</dbReference>
<dbReference type="EC" id="3.1.3.48" evidence="7"/>
<name>A0ABP1R8M1_9HEXA</name>
<gene>
    <name evidence="10" type="ORF">ODALV1_LOCUS19943</name>
</gene>
<dbReference type="SUPFAM" id="SSF52821">
    <property type="entry name" value="Rhodanese/Cell cycle control phosphatase"/>
    <property type="match status" value="1"/>
</dbReference>
<evidence type="ECO:0000256" key="7">
    <source>
        <dbReference type="RuleBase" id="RU368028"/>
    </source>
</evidence>
<comment type="function">
    <text evidence="7">Tyrosine protein phosphatase which functions as a dosage-dependent inducer of mitotic progression.</text>
</comment>
<accession>A0ABP1R8M1</accession>
<feature type="region of interest" description="Disordered" evidence="8">
    <location>
        <begin position="157"/>
        <end position="180"/>
    </location>
</feature>
<feature type="compositionally biased region" description="Polar residues" evidence="8">
    <location>
        <begin position="123"/>
        <end position="139"/>
    </location>
</feature>
<feature type="domain" description="Rhodanese" evidence="9">
    <location>
        <begin position="262"/>
        <end position="379"/>
    </location>
</feature>
<dbReference type="Proteomes" id="UP001642540">
    <property type="component" value="Unassembled WGS sequence"/>
</dbReference>
<feature type="region of interest" description="Disordered" evidence="8">
    <location>
        <begin position="1"/>
        <end position="32"/>
    </location>
</feature>
<feature type="compositionally biased region" description="Polar residues" evidence="8">
    <location>
        <begin position="82"/>
        <end position="92"/>
    </location>
</feature>